<dbReference type="Proteomes" id="UP000238034">
    <property type="component" value="Unassembled WGS sequence"/>
</dbReference>
<name>A0A2T0U3C8_9SPHI</name>
<organism evidence="1 2">
    <name type="scientific">Arcticibacter pallidicorallinus</name>
    <dbReference type="NCBI Taxonomy" id="1259464"/>
    <lineage>
        <taxon>Bacteria</taxon>
        <taxon>Pseudomonadati</taxon>
        <taxon>Bacteroidota</taxon>
        <taxon>Sphingobacteriia</taxon>
        <taxon>Sphingobacteriales</taxon>
        <taxon>Sphingobacteriaceae</taxon>
        <taxon>Arcticibacter</taxon>
    </lineage>
</organism>
<dbReference type="EMBL" id="PVTH01000006">
    <property type="protein sequence ID" value="PRY52411.1"/>
    <property type="molecule type" value="Genomic_DNA"/>
</dbReference>
<comment type="caution">
    <text evidence="1">The sequence shown here is derived from an EMBL/GenBank/DDBJ whole genome shotgun (WGS) entry which is preliminary data.</text>
</comment>
<reference evidence="1 2" key="1">
    <citation type="submission" date="2018-03" db="EMBL/GenBank/DDBJ databases">
        <title>Genomic Encyclopedia of Type Strains, Phase III (KMG-III): the genomes of soil and plant-associated and newly described type strains.</title>
        <authorList>
            <person name="Whitman W."/>
        </authorList>
    </citation>
    <scope>NUCLEOTIDE SEQUENCE [LARGE SCALE GENOMIC DNA]</scope>
    <source>
        <strain evidence="1 2">CGMCC 1.9313</strain>
    </source>
</reference>
<keyword evidence="2" id="KW-1185">Reference proteome</keyword>
<sequence length="51" mass="5738">MENLISEKSDIPTDPELFKGIGRCLSCCIGKKCCKKYKKGKRCKDCPGKKK</sequence>
<evidence type="ECO:0000313" key="2">
    <source>
        <dbReference type="Proteomes" id="UP000238034"/>
    </source>
</evidence>
<accession>A0A2T0U3C8</accession>
<evidence type="ECO:0000313" key="1">
    <source>
        <dbReference type="EMBL" id="PRY52411.1"/>
    </source>
</evidence>
<proteinExistence type="predicted"/>
<protein>
    <submittedName>
        <fullName evidence="1">Uncharacterized protein</fullName>
    </submittedName>
</protein>
<dbReference type="AlphaFoldDB" id="A0A2T0U3C8"/>
<gene>
    <name evidence="1" type="ORF">B0I27_106172</name>
</gene>